<protein>
    <submittedName>
        <fullName evidence="1">Uncharacterized protein</fullName>
    </submittedName>
</protein>
<comment type="caution">
    <text evidence="1">The sequence shown here is derived from an EMBL/GenBank/DDBJ whole genome shotgun (WGS) entry which is preliminary data.</text>
</comment>
<dbReference type="Proteomes" id="UP000003340">
    <property type="component" value="Unassembled WGS sequence"/>
</dbReference>
<accession>C0EDY7</accession>
<proteinExistence type="predicted"/>
<sequence length="81" mass="9577">MEENSCKDCFFFHKIYLKSRFEECYRSFGYGICLISPYEVVFASWSCDRFRPLDGKWILEMGKKYAARAKKPPGEDEKNKG</sequence>
<dbReference type="AlphaFoldDB" id="C0EDY7"/>
<dbReference type="HOGENOM" id="CLU_2567828_0_0_9"/>
<keyword evidence="2" id="KW-1185">Reference proteome</keyword>
<reference evidence="1 2" key="1">
    <citation type="submission" date="2009-01" db="EMBL/GenBank/DDBJ databases">
        <authorList>
            <person name="Fulton L."/>
            <person name="Clifton S."/>
            <person name="Fulton B."/>
            <person name="Xu J."/>
            <person name="Minx P."/>
            <person name="Pepin K.H."/>
            <person name="Johnson M."/>
            <person name="Bhonagiri V."/>
            <person name="Nash W.E."/>
            <person name="Mardis E.R."/>
            <person name="Wilson R.K."/>
        </authorList>
    </citation>
    <scope>NUCLEOTIDE SEQUENCE [LARGE SCALE GENOMIC DNA]</scope>
    <source>
        <strain evidence="1 2">DSM 5476</strain>
    </source>
</reference>
<evidence type="ECO:0000313" key="2">
    <source>
        <dbReference type="Proteomes" id="UP000003340"/>
    </source>
</evidence>
<name>C0EDY7_9FIRM</name>
<reference evidence="1 2" key="2">
    <citation type="submission" date="2009-02" db="EMBL/GenBank/DDBJ databases">
        <title>Draft genome sequence of Clostridium methylpentosum (DSM 5476).</title>
        <authorList>
            <person name="Sudarsanam P."/>
            <person name="Ley R."/>
            <person name="Guruge J."/>
            <person name="Turnbaugh P.J."/>
            <person name="Mahowald M."/>
            <person name="Liep D."/>
            <person name="Gordon J."/>
        </authorList>
    </citation>
    <scope>NUCLEOTIDE SEQUENCE [LARGE SCALE GENOMIC DNA]</scope>
    <source>
        <strain evidence="1 2">DSM 5476</strain>
    </source>
</reference>
<gene>
    <name evidence="1" type="ORF">CLOSTMETH_02066</name>
</gene>
<dbReference type="EMBL" id="ACEC01000066">
    <property type="protein sequence ID" value="EEG30335.1"/>
    <property type="molecule type" value="Genomic_DNA"/>
</dbReference>
<organism evidence="1 2">
    <name type="scientific">[Clostridium] methylpentosum DSM 5476</name>
    <dbReference type="NCBI Taxonomy" id="537013"/>
    <lineage>
        <taxon>Bacteria</taxon>
        <taxon>Bacillati</taxon>
        <taxon>Bacillota</taxon>
        <taxon>Clostridia</taxon>
        <taxon>Eubacteriales</taxon>
        <taxon>Oscillospiraceae</taxon>
        <taxon>Oscillospiraceae incertae sedis</taxon>
    </lineage>
</organism>
<evidence type="ECO:0000313" key="1">
    <source>
        <dbReference type="EMBL" id="EEG30335.1"/>
    </source>
</evidence>